<sequence>MAYLKEAQKRDFVNQMAIITQESFDLITKHGFDPTSRINTLKETLKEARDAEGEQIDAAARLKDATRKSQEKLSIAYKEASKTVELLAGLLGKDHPLIQQIRKMRK</sequence>
<dbReference type="OrthoDB" id="1122519at2"/>
<accession>A0A0D8J840</accession>
<dbReference type="AlphaFoldDB" id="A0A0D8J840"/>
<dbReference type="EMBL" id="JRHC01000004">
    <property type="protein sequence ID" value="KJF43042.1"/>
    <property type="molecule type" value="Genomic_DNA"/>
</dbReference>
<keyword evidence="2" id="KW-1185">Reference proteome</keyword>
<reference evidence="1 2" key="1">
    <citation type="submission" date="2014-09" db="EMBL/GenBank/DDBJ databases">
        <title>Draft Genome Sequence of Draconibacterium sp. JN14CK-3.</title>
        <authorList>
            <person name="Dong C."/>
            <person name="Lai Q."/>
            <person name="Shao Z."/>
        </authorList>
    </citation>
    <scope>NUCLEOTIDE SEQUENCE [LARGE SCALE GENOMIC DNA]</scope>
    <source>
        <strain evidence="1 2">JN14CK-3</strain>
    </source>
</reference>
<organism evidence="1 2">
    <name type="scientific">Draconibacterium sediminis</name>
    <dbReference type="NCBI Taxonomy" id="1544798"/>
    <lineage>
        <taxon>Bacteria</taxon>
        <taxon>Pseudomonadati</taxon>
        <taxon>Bacteroidota</taxon>
        <taxon>Bacteroidia</taxon>
        <taxon>Marinilabiliales</taxon>
        <taxon>Prolixibacteraceae</taxon>
        <taxon>Draconibacterium</taxon>
    </lineage>
</organism>
<protein>
    <submittedName>
        <fullName evidence="1">Uncharacterized protein</fullName>
    </submittedName>
</protein>
<proteinExistence type="predicted"/>
<name>A0A0D8J840_9BACT</name>
<dbReference type="Proteomes" id="UP000032544">
    <property type="component" value="Unassembled WGS sequence"/>
</dbReference>
<gene>
    <name evidence="1" type="ORF">LH29_16795</name>
</gene>
<comment type="caution">
    <text evidence="1">The sequence shown here is derived from an EMBL/GenBank/DDBJ whole genome shotgun (WGS) entry which is preliminary data.</text>
</comment>
<dbReference type="RefSeq" id="WP_045031608.1">
    <property type="nucleotide sequence ID" value="NZ_JRHC01000004.1"/>
</dbReference>
<evidence type="ECO:0000313" key="1">
    <source>
        <dbReference type="EMBL" id="KJF43042.1"/>
    </source>
</evidence>
<evidence type="ECO:0000313" key="2">
    <source>
        <dbReference type="Proteomes" id="UP000032544"/>
    </source>
</evidence>